<accession>A0A699URY3</accession>
<organism evidence="2">
    <name type="scientific">Tanacetum cinerariifolium</name>
    <name type="common">Dalmatian daisy</name>
    <name type="synonym">Chrysanthemum cinerariifolium</name>
    <dbReference type="NCBI Taxonomy" id="118510"/>
    <lineage>
        <taxon>Eukaryota</taxon>
        <taxon>Viridiplantae</taxon>
        <taxon>Streptophyta</taxon>
        <taxon>Embryophyta</taxon>
        <taxon>Tracheophyta</taxon>
        <taxon>Spermatophyta</taxon>
        <taxon>Magnoliopsida</taxon>
        <taxon>eudicotyledons</taxon>
        <taxon>Gunneridae</taxon>
        <taxon>Pentapetalae</taxon>
        <taxon>asterids</taxon>
        <taxon>campanulids</taxon>
        <taxon>Asterales</taxon>
        <taxon>Asteraceae</taxon>
        <taxon>Asteroideae</taxon>
        <taxon>Anthemideae</taxon>
        <taxon>Anthemidinae</taxon>
        <taxon>Tanacetum</taxon>
    </lineage>
</organism>
<reference evidence="2" key="1">
    <citation type="journal article" date="2019" name="Sci. Rep.">
        <title>Draft genome of Tanacetum cinerariifolium, the natural source of mosquito coil.</title>
        <authorList>
            <person name="Yamashiro T."/>
            <person name="Shiraishi A."/>
            <person name="Satake H."/>
            <person name="Nakayama K."/>
        </authorList>
    </citation>
    <scope>NUCLEOTIDE SEQUENCE</scope>
</reference>
<protein>
    <submittedName>
        <fullName evidence="2">Uncharacterized protein</fullName>
    </submittedName>
</protein>
<feature type="region of interest" description="Disordered" evidence="1">
    <location>
        <begin position="23"/>
        <end position="67"/>
    </location>
</feature>
<proteinExistence type="predicted"/>
<feature type="non-terminal residue" evidence="2">
    <location>
        <position position="67"/>
    </location>
</feature>
<evidence type="ECO:0000256" key="1">
    <source>
        <dbReference type="SAM" id="MobiDB-lite"/>
    </source>
</evidence>
<name>A0A699URY3_TANCI</name>
<sequence length="67" mass="7209">MTDVTPEAQQQSSFVSLGFISNMLNPNPNTGADEGIGISPGVLDVPTYDSDDEQISWKSSDDEDDDD</sequence>
<evidence type="ECO:0000313" key="2">
    <source>
        <dbReference type="EMBL" id="GFD26102.1"/>
    </source>
</evidence>
<dbReference type="AlphaFoldDB" id="A0A699URY3"/>
<dbReference type="EMBL" id="BKCJ011365847">
    <property type="protein sequence ID" value="GFD26102.1"/>
    <property type="molecule type" value="Genomic_DNA"/>
</dbReference>
<comment type="caution">
    <text evidence="2">The sequence shown here is derived from an EMBL/GenBank/DDBJ whole genome shotgun (WGS) entry which is preliminary data.</text>
</comment>
<gene>
    <name evidence="2" type="ORF">Tci_898071</name>
</gene>